<gene>
    <name evidence="1" type="ORF">MRATA1EN22A_LOCUS14406</name>
</gene>
<evidence type="ECO:0000313" key="2">
    <source>
        <dbReference type="Proteomes" id="UP001162501"/>
    </source>
</evidence>
<reference evidence="1" key="2">
    <citation type="submission" date="2025-03" db="EMBL/GenBank/DDBJ databases">
        <authorList>
            <consortium name="ELIXIR-Norway"/>
            <consortium name="Elixir Norway"/>
        </authorList>
    </citation>
    <scope>NUCLEOTIDE SEQUENCE</scope>
</reference>
<organism evidence="1 2">
    <name type="scientific">Rangifer tarandus platyrhynchus</name>
    <name type="common">Svalbard reindeer</name>
    <dbReference type="NCBI Taxonomy" id="3082113"/>
    <lineage>
        <taxon>Eukaryota</taxon>
        <taxon>Metazoa</taxon>
        <taxon>Chordata</taxon>
        <taxon>Craniata</taxon>
        <taxon>Vertebrata</taxon>
        <taxon>Euteleostomi</taxon>
        <taxon>Mammalia</taxon>
        <taxon>Eutheria</taxon>
        <taxon>Laurasiatheria</taxon>
        <taxon>Artiodactyla</taxon>
        <taxon>Ruminantia</taxon>
        <taxon>Pecora</taxon>
        <taxon>Cervidae</taxon>
        <taxon>Odocoileinae</taxon>
        <taxon>Rangifer</taxon>
    </lineage>
</organism>
<name>A0AC59Z608_RANTA</name>
<protein>
    <submittedName>
        <fullName evidence="1">Uncharacterized protein</fullName>
    </submittedName>
</protein>
<dbReference type="Proteomes" id="UP001162501">
    <property type="component" value="Chromosome 24"/>
</dbReference>
<accession>A0AC59Z608</accession>
<dbReference type="EMBL" id="OX596108">
    <property type="protein sequence ID" value="CAN0254113.1"/>
    <property type="molecule type" value="Genomic_DNA"/>
</dbReference>
<reference evidence="1" key="1">
    <citation type="submission" date="2023-05" db="EMBL/GenBank/DDBJ databases">
        <authorList>
            <consortium name="ELIXIR-Norway"/>
        </authorList>
    </citation>
    <scope>NUCLEOTIDE SEQUENCE</scope>
</reference>
<proteinExistence type="predicted"/>
<sequence length="73" mass="7754">MAPQARGLEGSACPQHPLLDSQPPGFWLWGRNAEVSSVQLGAPGLDTHRSCPLPGGFLQLQKSARLVHPGAEE</sequence>
<evidence type="ECO:0000313" key="1">
    <source>
        <dbReference type="EMBL" id="CAN0254113.1"/>
    </source>
</evidence>